<evidence type="ECO:0000256" key="1">
    <source>
        <dbReference type="ARBA" id="ARBA00022428"/>
    </source>
</evidence>
<dbReference type="SUPFAM" id="SSF53850">
    <property type="entry name" value="Periplasmic binding protein-like II"/>
    <property type="match status" value="1"/>
</dbReference>
<dbReference type="InterPro" id="IPR003773">
    <property type="entry name" value="Menaquinone_biosynth"/>
</dbReference>
<comment type="function">
    <text evidence="3">Catalyzes the dehydration of chorismate into 3-[(1-carboxyvinyl)oxy]benzoate, a step in the biosynthesis of menaquinone (MK, vitamin K2).</text>
</comment>
<comment type="pathway">
    <text evidence="3">Quinol/quinone metabolism; menaquinone biosynthesis.</text>
</comment>
<dbReference type="Pfam" id="PF02621">
    <property type="entry name" value="VitK2_biosynth"/>
    <property type="match status" value="1"/>
</dbReference>
<evidence type="ECO:0000313" key="4">
    <source>
        <dbReference type="EMBL" id="HDM36551.1"/>
    </source>
</evidence>
<dbReference type="CDD" id="cd13634">
    <property type="entry name" value="PBP2_Sco4506"/>
    <property type="match status" value="1"/>
</dbReference>
<dbReference type="HAMAP" id="MF_00995">
    <property type="entry name" value="MqnA"/>
    <property type="match status" value="1"/>
</dbReference>
<protein>
    <recommendedName>
        <fullName evidence="3">Chorismate dehydratase</fullName>
        <ecNumber evidence="3">4.2.1.151</ecNumber>
    </recommendedName>
    <alternativeName>
        <fullName evidence="3">Menaquinone biosynthetic enzyme MqnA</fullName>
    </alternativeName>
</protein>
<comment type="catalytic activity">
    <reaction evidence="3">
        <text>chorismate = 3-[(1-carboxyvinyl)-oxy]benzoate + H2O</text>
        <dbReference type="Rhea" id="RHEA:40051"/>
        <dbReference type="ChEBI" id="CHEBI:15377"/>
        <dbReference type="ChEBI" id="CHEBI:29748"/>
        <dbReference type="ChEBI" id="CHEBI:76981"/>
        <dbReference type="EC" id="4.2.1.151"/>
    </reaction>
</comment>
<dbReference type="EC" id="4.2.1.151" evidence="3"/>
<reference evidence="4" key="1">
    <citation type="journal article" date="2020" name="mSystems">
        <title>Genome- and Community-Level Interaction Insights into Carbon Utilization and Element Cycling Functions of Hydrothermarchaeota in Hydrothermal Sediment.</title>
        <authorList>
            <person name="Zhou Z."/>
            <person name="Liu Y."/>
            <person name="Xu W."/>
            <person name="Pan J."/>
            <person name="Luo Z.H."/>
            <person name="Li M."/>
        </authorList>
    </citation>
    <scope>NUCLEOTIDE SEQUENCE [LARGE SCALE GENOMIC DNA]</scope>
    <source>
        <strain evidence="4">HyVt-185</strain>
    </source>
</reference>
<keyword evidence="2 3" id="KW-0456">Lyase</keyword>
<dbReference type="GO" id="GO:0016836">
    <property type="term" value="F:hydro-lyase activity"/>
    <property type="evidence" value="ECO:0007669"/>
    <property type="project" value="UniProtKB-UniRule"/>
</dbReference>
<dbReference type="InterPro" id="IPR030868">
    <property type="entry name" value="MqnA"/>
</dbReference>
<gene>
    <name evidence="3" type="primary">mqnA</name>
    <name evidence="4" type="ORF">ENG09_04795</name>
</gene>
<accession>A0A7C0X360</accession>
<evidence type="ECO:0000256" key="2">
    <source>
        <dbReference type="ARBA" id="ARBA00023239"/>
    </source>
</evidence>
<organism evidence="4">
    <name type="scientific">Candidatus Syntropharchaeum butanivorans</name>
    <dbReference type="NCBI Taxonomy" id="1839936"/>
    <lineage>
        <taxon>Archaea</taxon>
        <taxon>Methanobacteriati</taxon>
        <taxon>Methanobacteriota</taxon>
        <taxon>Stenosarchaea group</taxon>
        <taxon>Methanomicrobia</taxon>
        <taxon>Methanosarcinales</taxon>
        <taxon>ANME-2 cluster</taxon>
        <taxon>Candidatus Syntropharchaeum</taxon>
    </lineage>
</organism>
<dbReference type="Gene3D" id="3.40.190.10">
    <property type="entry name" value="Periplasmic binding protein-like II"/>
    <property type="match status" value="2"/>
</dbReference>
<dbReference type="GO" id="GO:0009234">
    <property type="term" value="P:menaquinone biosynthetic process"/>
    <property type="evidence" value="ECO:0007669"/>
    <property type="project" value="UniProtKB-UniRule"/>
</dbReference>
<comment type="similarity">
    <text evidence="3">Belongs to the MqnA/MqnD family. MqnA subfamily.</text>
</comment>
<dbReference type="PANTHER" id="PTHR37690:SF1">
    <property type="entry name" value="CHORISMATE DEHYDRATASE"/>
    <property type="match status" value="1"/>
</dbReference>
<dbReference type="EMBL" id="DQZR01000205">
    <property type="protein sequence ID" value="HDM36551.1"/>
    <property type="molecule type" value="Genomic_DNA"/>
</dbReference>
<dbReference type="PANTHER" id="PTHR37690">
    <property type="entry name" value="CHORISMATE DEHYDRATASE"/>
    <property type="match status" value="1"/>
</dbReference>
<comment type="caution">
    <text evidence="4">The sequence shown here is derived from an EMBL/GenBank/DDBJ whole genome shotgun (WGS) entry which is preliminary data.</text>
</comment>
<dbReference type="UniPathway" id="UPA00079"/>
<evidence type="ECO:0000256" key="3">
    <source>
        <dbReference type="HAMAP-Rule" id="MF_00995"/>
    </source>
</evidence>
<name>A0A7C0X360_9EURY</name>
<sequence>MKPRVGHIRFLNSMPLYEGMRITGLLDLIELVKGTPRELIDMLRRGELEVSPISSVEYCKGGDDLFVIPEVSITAYESVESVVLVSKVPIDELDKSRISLSNASSTSQTLLKVILREYYDIYPEYIEMEPDLQKMLEVSDAALLIGDPALIAFWREDELFKYDLSHEWYRHTGMGMSYAIWVIREAYAECEHDQARWLVDGIKNAMRTGESAIEHTIDVISNNGYPQERLKRYFGKLSFGLSQKDVEGLLIFFKKAFDLGLVEKVPDIRFFGD</sequence>
<proteinExistence type="inferred from homology"/>
<dbReference type="Proteomes" id="UP000885863">
    <property type="component" value="Unassembled WGS sequence"/>
</dbReference>
<keyword evidence="1 3" id="KW-0474">Menaquinone biosynthesis</keyword>
<dbReference type="AlphaFoldDB" id="A0A7C0X360"/>